<evidence type="ECO:0000256" key="1">
    <source>
        <dbReference type="ARBA" id="ARBA00038088"/>
    </source>
</evidence>
<dbReference type="InterPro" id="IPR027417">
    <property type="entry name" value="P-loop_NTPase"/>
</dbReference>
<dbReference type="GO" id="GO:0005524">
    <property type="term" value="F:ATP binding"/>
    <property type="evidence" value="ECO:0007669"/>
    <property type="project" value="InterPro"/>
</dbReference>
<dbReference type="InterPro" id="IPR041569">
    <property type="entry name" value="AAA_lid_3"/>
</dbReference>
<dbReference type="Gene3D" id="1.10.8.60">
    <property type="match status" value="1"/>
</dbReference>
<dbReference type="Pfam" id="PF00004">
    <property type="entry name" value="AAA"/>
    <property type="match status" value="1"/>
</dbReference>
<dbReference type="Gene3D" id="3.40.50.300">
    <property type="entry name" value="P-loop containing nucleotide triphosphate hydrolases"/>
    <property type="match status" value="1"/>
</dbReference>
<evidence type="ECO:0000259" key="3">
    <source>
        <dbReference type="SMART" id="SM00382"/>
    </source>
</evidence>
<dbReference type="AlphaFoldDB" id="A0A928Z5Q8"/>
<dbReference type="Proteomes" id="UP000625316">
    <property type="component" value="Unassembled WGS sequence"/>
</dbReference>
<dbReference type="GO" id="GO:0016887">
    <property type="term" value="F:ATP hydrolysis activity"/>
    <property type="evidence" value="ECO:0007669"/>
    <property type="project" value="InterPro"/>
</dbReference>
<dbReference type="PANTHER" id="PTHR42960">
    <property type="entry name" value="YCF46 PROTEIN"/>
    <property type="match status" value="1"/>
</dbReference>
<reference evidence="4" key="1">
    <citation type="submission" date="2020-10" db="EMBL/GenBank/DDBJ databases">
        <authorList>
            <person name="Castelo-Branco R."/>
            <person name="Eusebio N."/>
            <person name="Adriana R."/>
            <person name="Vieira A."/>
            <person name="Brugerolle De Fraissinette N."/>
            <person name="Rezende De Castro R."/>
            <person name="Schneider M.P."/>
            <person name="Vasconcelos V."/>
            <person name="Leao P.N."/>
        </authorList>
    </citation>
    <scope>NUCLEOTIDE SEQUENCE</scope>
    <source>
        <strain evidence="4">LEGE 11480</strain>
    </source>
</reference>
<dbReference type="Pfam" id="PF17862">
    <property type="entry name" value="AAA_lid_3"/>
    <property type="match status" value="1"/>
</dbReference>
<organism evidence="4 5">
    <name type="scientific">Romeriopsis navalis LEGE 11480</name>
    <dbReference type="NCBI Taxonomy" id="2777977"/>
    <lineage>
        <taxon>Bacteria</taxon>
        <taxon>Bacillati</taxon>
        <taxon>Cyanobacteriota</taxon>
        <taxon>Cyanophyceae</taxon>
        <taxon>Leptolyngbyales</taxon>
        <taxon>Leptolyngbyaceae</taxon>
        <taxon>Romeriopsis</taxon>
        <taxon>Romeriopsis navalis</taxon>
    </lineage>
</organism>
<name>A0A928Z5Q8_9CYAN</name>
<dbReference type="RefSeq" id="WP_264327876.1">
    <property type="nucleotide sequence ID" value="NZ_JADEXQ010000147.1"/>
</dbReference>
<dbReference type="SUPFAM" id="SSF52540">
    <property type="entry name" value="P-loop containing nucleoside triphosphate hydrolases"/>
    <property type="match status" value="2"/>
</dbReference>
<proteinExistence type="inferred from homology"/>
<feature type="domain" description="AAA+ ATPase" evidence="3">
    <location>
        <begin position="262"/>
        <end position="400"/>
    </location>
</feature>
<accession>A0A928Z5Q8</accession>
<dbReference type="InterPro" id="IPR052381">
    <property type="entry name" value="AAA_domain_protein"/>
</dbReference>
<comment type="similarity">
    <text evidence="1">Belongs to the AAA ATPase family. Highly divergent.</text>
</comment>
<dbReference type="PANTHER" id="PTHR42960:SF2">
    <property type="entry name" value="CELL DIVISION CYCLE PROTEIN"/>
    <property type="match status" value="1"/>
</dbReference>
<dbReference type="InterPro" id="IPR003959">
    <property type="entry name" value="ATPase_AAA_core"/>
</dbReference>
<gene>
    <name evidence="4" type="ORF">IQ266_25330</name>
</gene>
<dbReference type="CDD" id="cd19507">
    <property type="entry name" value="RecA-like_Ycf46-like"/>
    <property type="match status" value="1"/>
</dbReference>
<protein>
    <recommendedName>
        <fullName evidence="2">Uncharacterized AAA domain-containing protein ycf46</fullName>
    </recommendedName>
</protein>
<evidence type="ECO:0000256" key="2">
    <source>
        <dbReference type="ARBA" id="ARBA00040480"/>
    </source>
</evidence>
<sequence>MQEALSILIQSQYPLIYLVTSEEDRAEQEIVGLAALEQFQRRVFSWTLTRGVMEYGQSGGTPQQGTIPPQQALDFAVRQRDPSIFVFKDLHPFLNQGGSAEVIRWLRDAIASFKGTNKTIILMSPVQEVPIELEKEVVVLDFALPTMAELNDVLTRQLSQVRGPKLTTESREKLLKAALGLTRDEAEKVYRKACVTAGQLTESEVAIVLSEKKQLIRRNGILEFVEEDETLDSVGGLDELKHWLHQRSGAFTERAREYGLPQPKGMLILGVPGCGKSLIAKTTSRLWGLPLLRLDLGRVYDGSTVGKSEANLRSALKTAESISPAILFIDELDKAFAGSSGSADSDGGTSSRIFGSFLTWMQEKTSPVFVMATANRVERLPGEFLRKGRFDEIFFVDLPSPDEREDIFRIHLSKRNRDVGRFDLQQLANVCDGFSGAEIEQAIIAAMYEAFAQDREFTQLDIIASVKSTLPLSKTMTEQVSALRDWARQRARPAAAAIAEYQRLEF</sequence>
<comment type="caution">
    <text evidence="4">The sequence shown here is derived from an EMBL/GenBank/DDBJ whole genome shotgun (WGS) entry which is preliminary data.</text>
</comment>
<dbReference type="EMBL" id="JADEXQ010000147">
    <property type="protein sequence ID" value="MBE9033064.1"/>
    <property type="molecule type" value="Genomic_DNA"/>
</dbReference>
<keyword evidence="5" id="KW-1185">Reference proteome</keyword>
<dbReference type="InterPro" id="IPR003593">
    <property type="entry name" value="AAA+_ATPase"/>
</dbReference>
<evidence type="ECO:0000313" key="5">
    <source>
        <dbReference type="Proteomes" id="UP000625316"/>
    </source>
</evidence>
<evidence type="ECO:0000313" key="4">
    <source>
        <dbReference type="EMBL" id="MBE9033064.1"/>
    </source>
</evidence>
<dbReference type="SMART" id="SM00382">
    <property type="entry name" value="AAA"/>
    <property type="match status" value="1"/>
</dbReference>